<dbReference type="AlphaFoldDB" id="A0A8H4XCC3"/>
<dbReference type="EMBL" id="JABEXW010000148">
    <property type="protein sequence ID" value="KAF4969827.1"/>
    <property type="molecule type" value="Genomic_DNA"/>
</dbReference>
<evidence type="ECO:0000256" key="1">
    <source>
        <dbReference type="ARBA" id="ARBA00035112"/>
    </source>
</evidence>
<keyword evidence="3" id="KW-0472">Membrane</keyword>
<organism evidence="4 5">
    <name type="scientific">Fusarium sarcochroum</name>
    <dbReference type="NCBI Taxonomy" id="1208366"/>
    <lineage>
        <taxon>Eukaryota</taxon>
        <taxon>Fungi</taxon>
        <taxon>Dikarya</taxon>
        <taxon>Ascomycota</taxon>
        <taxon>Pezizomycotina</taxon>
        <taxon>Sordariomycetes</taxon>
        <taxon>Hypocreomycetidae</taxon>
        <taxon>Hypocreales</taxon>
        <taxon>Nectriaceae</taxon>
        <taxon>Fusarium</taxon>
        <taxon>Fusarium lateritium species complex</taxon>
    </lineage>
</organism>
<comment type="caution">
    <text evidence="4">The sequence shown here is derived from an EMBL/GenBank/DDBJ whole genome shotgun (WGS) entry which is preliminary data.</text>
</comment>
<evidence type="ECO:0000313" key="4">
    <source>
        <dbReference type="EMBL" id="KAF4969827.1"/>
    </source>
</evidence>
<sequence>MFGISRSSSPSYHKENGDEDRDSLLNESESGSDACEEGHQRGEPRAFRSRALWAWTKGAIAVVLLALYSLLLLALGAWVARQKQRDDQTMLWSPLNEAVEYIEYDFNTAFDQKSEYRGPPTPDLEKSWDKLLR</sequence>
<dbReference type="OrthoDB" id="3687641at2759"/>
<dbReference type="Pfam" id="PF11807">
    <property type="entry name" value="UstYa"/>
    <property type="match status" value="1"/>
</dbReference>
<protein>
    <submittedName>
        <fullName evidence="4">Uncharacterized protein</fullName>
    </submittedName>
</protein>
<feature type="region of interest" description="Disordered" evidence="2">
    <location>
        <begin position="113"/>
        <end position="133"/>
    </location>
</feature>
<feature type="compositionally biased region" description="Basic and acidic residues" evidence="2">
    <location>
        <begin position="123"/>
        <end position="133"/>
    </location>
</feature>
<evidence type="ECO:0000313" key="5">
    <source>
        <dbReference type="Proteomes" id="UP000622797"/>
    </source>
</evidence>
<feature type="region of interest" description="Disordered" evidence="2">
    <location>
        <begin position="1"/>
        <end position="43"/>
    </location>
</feature>
<keyword evidence="5" id="KW-1185">Reference proteome</keyword>
<evidence type="ECO:0000256" key="2">
    <source>
        <dbReference type="SAM" id="MobiDB-lite"/>
    </source>
</evidence>
<dbReference type="GO" id="GO:0043386">
    <property type="term" value="P:mycotoxin biosynthetic process"/>
    <property type="evidence" value="ECO:0007669"/>
    <property type="project" value="InterPro"/>
</dbReference>
<proteinExistence type="inferred from homology"/>
<comment type="similarity">
    <text evidence="1">Belongs to the ustYa family.</text>
</comment>
<dbReference type="InterPro" id="IPR021765">
    <property type="entry name" value="UstYa-like"/>
</dbReference>
<dbReference type="Proteomes" id="UP000622797">
    <property type="component" value="Unassembled WGS sequence"/>
</dbReference>
<feature type="transmembrane region" description="Helical" evidence="3">
    <location>
        <begin position="58"/>
        <end position="80"/>
    </location>
</feature>
<gene>
    <name evidence="4" type="ORF">FSARC_2985</name>
</gene>
<reference evidence="4" key="2">
    <citation type="submission" date="2020-05" db="EMBL/GenBank/DDBJ databases">
        <authorList>
            <person name="Kim H.-S."/>
            <person name="Proctor R.H."/>
            <person name="Brown D.W."/>
        </authorList>
    </citation>
    <scope>NUCLEOTIDE SEQUENCE</scope>
    <source>
        <strain evidence="4">NRRL 20472</strain>
    </source>
</reference>
<feature type="non-terminal residue" evidence="4">
    <location>
        <position position="1"/>
    </location>
</feature>
<name>A0A8H4XCC3_9HYPO</name>
<evidence type="ECO:0000256" key="3">
    <source>
        <dbReference type="SAM" id="Phobius"/>
    </source>
</evidence>
<accession>A0A8H4XCC3</accession>
<reference evidence="4" key="1">
    <citation type="journal article" date="2020" name="BMC Genomics">
        <title>Correction to: Identification and distribution of gene clusters required for synthesis of sphingolipid metabolism inhibitors in diverse species of the filamentous fungus Fusarium.</title>
        <authorList>
            <person name="Kim H.S."/>
            <person name="Lohmar J.M."/>
            <person name="Busman M."/>
            <person name="Brown D.W."/>
            <person name="Naumann T.A."/>
            <person name="Divon H.H."/>
            <person name="Lysoe E."/>
            <person name="Uhlig S."/>
            <person name="Proctor R.H."/>
        </authorList>
    </citation>
    <scope>NUCLEOTIDE SEQUENCE</scope>
    <source>
        <strain evidence="4">NRRL 20472</strain>
    </source>
</reference>
<keyword evidence="3" id="KW-0812">Transmembrane</keyword>
<feature type="compositionally biased region" description="Polar residues" evidence="2">
    <location>
        <begin position="1"/>
        <end position="11"/>
    </location>
</feature>
<keyword evidence="3" id="KW-1133">Transmembrane helix</keyword>